<sequence length="299" mass="33288">MPVMSMTGFGAAQLELHGRSVRVECKSVNHRTLEVRVHAARELRWLEPHVLRAARARLGRGRVDVRLELGAAVERQGGFDAIDAARFDEVAGRLRELSEASLGSGTVTLSDVLAYRSHFERDDAERFDESALDALLPAVEQALDRLQAARRSEGAGIDDDLRGHLRDLGARIEQVDALDEDERPAYRSRIETRLRQAVSDFGVGQLDEERLAQELAYVAERGDISEELQRARSHVERLGQVLDEAGEDGVGKKIDFYLQELIREVNTMGSKGHLAAQSDLVVEMKSIIEKMREQSANVA</sequence>
<name>A0A5C6XB99_9DELT</name>
<dbReference type="Pfam" id="PF08340">
    <property type="entry name" value="YicC-like_C"/>
    <property type="match status" value="1"/>
</dbReference>
<dbReference type="AlphaFoldDB" id="A0A5C6XB99"/>
<evidence type="ECO:0000256" key="1">
    <source>
        <dbReference type="ARBA" id="ARBA00001968"/>
    </source>
</evidence>
<comment type="cofactor">
    <cofactor evidence="1">
        <name>a divalent metal cation</name>
        <dbReference type="ChEBI" id="CHEBI:60240"/>
    </cofactor>
</comment>
<gene>
    <name evidence="8" type="ORF">FRC98_01945</name>
</gene>
<feature type="domain" description="Endoribonuclease YicC-like N-terminal" evidence="6">
    <location>
        <begin position="4"/>
        <end position="157"/>
    </location>
</feature>
<proteinExistence type="inferred from homology"/>
<evidence type="ECO:0000256" key="3">
    <source>
        <dbReference type="ARBA" id="ARBA00022759"/>
    </source>
</evidence>
<evidence type="ECO:0000256" key="4">
    <source>
        <dbReference type="ARBA" id="ARBA00022801"/>
    </source>
</evidence>
<comment type="similarity">
    <text evidence="5">Belongs to the YicC/YloC family.</text>
</comment>
<keyword evidence="3" id="KW-0255">Endonuclease</keyword>
<evidence type="ECO:0000259" key="6">
    <source>
        <dbReference type="Pfam" id="PF03755"/>
    </source>
</evidence>
<dbReference type="OrthoDB" id="9771229at2"/>
<dbReference type="Proteomes" id="UP000321412">
    <property type="component" value="Unassembled WGS sequence"/>
</dbReference>
<evidence type="ECO:0000313" key="9">
    <source>
        <dbReference type="Proteomes" id="UP000321412"/>
    </source>
</evidence>
<keyword evidence="4" id="KW-0378">Hydrolase</keyword>
<comment type="caution">
    <text evidence="8">The sequence shown here is derived from an EMBL/GenBank/DDBJ whole genome shotgun (WGS) entry which is preliminary data.</text>
</comment>
<dbReference type="PANTHER" id="PTHR30636:SF3">
    <property type="entry name" value="UPF0701 PROTEIN YICC"/>
    <property type="match status" value="1"/>
</dbReference>
<keyword evidence="9" id="KW-1185">Reference proteome</keyword>
<dbReference type="InterPro" id="IPR005229">
    <property type="entry name" value="YicC/YloC-like"/>
</dbReference>
<dbReference type="InterPro" id="IPR013527">
    <property type="entry name" value="YicC-like_N"/>
</dbReference>
<evidence type="ECO:0000256" key="5">
    <source>
        <dbReference type="ARBA" id="ARBA00035648"/>
    </source>
</evidence>
<dbReference type="InterPro" id="IPR013551">
    <property type="entry name" value="YicC-like_C"/>
</dbReference>
<feature type="domain" description="Endoribonuclease YicC-like C-terminal" evidence="7">
    <location>
        <begin position="183"/>
        <end position="298"/>
    </location>
</feature>
<protein>
    <submittedName>
        <fullName evidence="8">YicC family protein</fullName>
    </submittedName>
</protein>
<reference evidence="8 9" key="1">
    <citation type="submission" date="2019-08" db="EMBL/GenBank/DDBJ databases">
        <title>Bradymonadales sp. TMQ4.</title>
        <authorList>
            <person name="Liang Q."/>
        </authorList>
    </citation>
    <scope>NUCLEOTIDE SEQUENCE [LARGE SCALE GENOMIC DNA]</scope>
    <source>
        <strain evidence="8 9">TMQ4</strain>
    </source>
</reference>
<dbReference type="NCBIfam" id="TIGR00255">
    <property type="entry name" value="YicC/YloC family endoribonuclease"/>
    <property type="match status" value="1"/>
</dbReference>
<accession>A0A5C6XB99</accession>
<dbReference type="GO" id="GO:0004521">
    <property type="term" value="F:RNA endonuclease activity"/>
    <property type="evidence" value="ECO:0007669"/>
    <property type="project" value="InterPro"/>
</dbReference>
<keyword evidence="2" id="KW-0540">Nuclease</keyword>
<evidence type="ECO:0000259" key="7">
    <source>
        <dbReference type="Pfam" id="PF08340"/>
    </source>
</evidence>
<dbReference type="GO" id="GO:0016787">
    <property type="term" value="F:hydrolase activity"/>
    <property type="evidence" value="ECO:0007669"/>
    <property type="project" value="UniProtKB-KW"/>
</dbReference>
<evidence type="ECO:0000313" key="8">
    <source>
        <dbReference type="EMBL" id="TXD39186.1"/>
    </source>
</evidence>
<dbReference type="Pfam" id="PF03755">
    <property type="entry name" value="YicC-like_N"/>
    <property type="match status" value="1"/>
</dbReference>
<organism evidence="8 9">
    <name type="scientific">Lujinxingia vulgaris</name>
    <dbReference type="NCBI Taxonomy" id="2600176"/>
    <lineage>
        <taxon>Bacteria</taxon>
        <taxon>Deltaproteobacteria</taxon>
        <taxon>Bradymonadales</taxon>
        <taxon>Lujinxingiaceae</taxon>
        <taxon>Lujinxingia</taxon>
    </lineage>
</organism>
<dbReference type="EMBL" id="VOSM01000001">
    <property type="protein sequence ID" value="TXD39186.1"/>
    <property type="molecule type" value="Genomic_DNA"/>
</dbReference>
<dbReference type="PANTHER" id="PTHR30636">
    <property type="entry name" value="UPF0701 PROTEIN YICC"/>
    <property type="match status" value="1"/>
</dbReference>
<evidence type="ECO:0000256" key="2">
    <source>
        <dbReference type="ARBA" id="ARBA00022722"/>
    </source>
</evidence>